<dbReference type="InterPro" id="IPR020476">
    <property type="entry name" value="Nudix_hydrolase"/>
</dbReference>
<reference evidence="7 9" key="1">
    <citation type="submission" date="2018-04" db="EMBL/GenBank/DDBJ databases">
        <title>Complete genome sequences of Streptomyces griseoviridis K61 and characterization of antagonistic properties of biological control agents.</title>
        <authorList>
            <person name="Mariita R.M."/>
            <person name="Sello J.K."/>
        </authorList>
    </citation>
    <scope>NUCLEOTIDE SEQUENCE [LARGE SCALE GENOMIC DNA]</scope>
    <source>
        <strain evidence="7 9">K61</strain>
    </source>
</reference>
<dbReference type="InterPro" id="IPR015797">
    <property type="entry name" value="NUDIX_hydrolase-like_dom_sf"/>
</dbReference>
<evidence type="ECO:0000256" key="1">
    <source>
        <dbReference type="ARBA" id="ARBA00001946"/>
    </source>
</evidence>
<dbReference type="Proteomes" id="UP000271291">
    <property type="component" value="Chromosome"/>
</dbReference>
<dbReference type="OrthoDB" id="3295713at2"/>
<evidence type="ECO:0000313" key="9">
    <source>
        <dbReference type="Proteomes" id="UP000501753"/>
    </source>
</evidence>
<name>A0A3Q9KQE3_STRGD</name>
<dbReference type="GO" id="GO:0016787">
    <property type="term" value="F:hydrolase activity"/>
    <property type="evidence" value="ECO:0007669"/>
    <property type="project" value="UniProtKB-KW"/>
</dbReference>
<evidence type="ECO:0000313" key="7">
    <source>
        <dbReference type="EMBL" id="QCN89588.1"/>
    </source>
</evidence>
<organism evidence="6 8">
    <name type="scientific">Streptomyces griseoviridis</name>
    <dbReference type="NCBI Taxonomy" id="45398"/>
    <lineage>
        <taxon>Bacteria</taxon>
        <taxon>Bacillati</taxon>
        <taxon>Actinomycetota</taxon>
        <taxon>Actinomycetes</taxon>
        <taxon>Kitasatosporales</taxon>
        <taxon>Streptomycetaceae</taxon>
        <taxon>Streptomyces</taxon>
    </lineage>
</organism>
<dbReference type="PANTHER" id="PTHR43046:SF14">
    <property type="entry name" value="MUTT_NUDIX FAMILY PROTEIN"/>
    <property type="match status" value="1"/>
</dbReference>
<evidence type="ECO:0000313" key="6">
    <source>
        <dbReference type="EMBL" id="AZS83558.1"/>
    </source>
</evidence>
<gene>
    <name evidence="7" type="ORF">DDJ31_35270</name>
    <name evidence="6" type="ORF">ELQ87_04085</name>
</gene>
<evidence type="ECO:0000256" key="2">
    <source>
        <dbReference type="ARBA" id="ARBA00005582"/>
    </source>
</evidence>
<dbReference type="PROSITE" id="PS51462">
    <property type="entry name" value="NUDIX"/>
    <property type="match status" value="1"/>
</dbReference>
<proteinExistence type="inferred from homology"/>
<dbReference type="Pfam" id="PF00293">
    <property type="entry name" value="NUDIX"/>
    <property type="match status" value="1"/>
</dbReference>
<dbReference type="EMBL" id="CP029078">
    <property type="protein sequence ID" value="QCN89588.1"/>
    <property type="molecule type" value="Genomic_DNA"/>
</dbReference>
<evidence type="ECO:0000313" key="8">
    <source>
        <dbReference type="Proteomes" id="UP000271291"/>
    </source>
</evidence>
<dbReference type="Gene3D" id="3.90.79.10">
    <property type="entry name" value="Nucleoside Triphosphate Pyrophosphohydrolase"/>
    <property type="match status" value="1"/>
</dbReference>
<evidence type="ECO:0000256" key="4">
    <source>
        <dbReference type="RuleBase" id="RU003476"/>
    </source>
</evidence>
<dbReference type="EMBL" id="CP034687">
    <property type="protein sequence ID" value="AZS83558.1"/>
    <property type="molecule type" value="Genomic_DNA"/>
</dbReference>
<feature type="domain" description="Nudix hydrolase" evidence="5">
    <location>
        <begin position="40"/>
        <end position="171"/>
    </location>
</feature>
<comment type="cofactor">
    <cofactor evidence="1">
        <name>Mg(2+)</name>
        <dbReference type="ChEBI" id="CHEBI:18420"/>
    </cofactor>
</comment>
<keyword evidence="3 4" id="KW-0378">Hydrolase</keyword>
<dbReference type="KEGG" id="sgd:ELQ87_04085"/>
<keyword evidence="9" id="KW-1185">Reference proteome</keyword>
<evidence type="ECO:0000256" key="3">
    <source>
        <dbReference type="ARBA" id="ARBA00022801"/>
    </source>
</evidence>
<dbReference type="InterPro" id="IPR000086">
    <property type="entry name" value="NUDIX_hydrolase_dom"/>
</dbReference>
<comment type="similarity">
    <text evidence="2 4">Belongs to the Nudix hydrolase family.</text>
</comment>
<dbReference type="PRINTS" id="PR00502">
    <property type="entry name" value="NUDIXFAMILY"/>
</dbReference>
<dbReference type="AlphaFoldDB" id="A0A3Q9KQE3"/>
<sequence length="176" mass="19322">MPRLPIGPRTLDAAFLEVRRAEHGRDAALAWLGAPGAAREGPLGCEVWVFDPSLTQVVLVRHRVRGWVPPGGQVEDGETLREAALRELAEETGLRAELLAAPAAATLRVYRPEGQPVMSVSFVAVLDRVIPLRPEAGQPARWWPLDLPWTGWFAEDRPRMTDRAVRLAAARSAGRS</sequence>
<evidence type="ECO:0000259" key="5">
    <source>
        <dbReference type="PROSITE" id="PS51462"/>
    </source>
</evidence>
<dbReference type="RefSeq" id="WP_127176469.1">
    <property type="nucleotide sequence ID" value="NZ_CP029078.1"/>
</dbReference>
<dbReference type="SUPFAM" id="SSF55811">
    <property type="entry name" value="Nudix"/>
    <property type="match status" value="1"/>
</dbReference>
<reference evidence="6 8" key="2">
    <citation type="submission" date="2018-12" db="EMBL/GenBank/DDBJ databases">
        <title>Streptomyces griseoviridis F1-27 complete genome.</title>
        <authorList>
            <person name="Mariita R.M."/>
            <person name="Sello J.K."/>
        </authorList>
    </citation>
    <scope>NUCLEOTIDE SEQUENCE [LARGE SCALE GENOMIC DNA]</scope>
    <source>
        <strain evidence="6 8">F1-27</strain>
    </source>
</reference>
<dbReference type="InterPro" id="IPR020084">
    <property type="entry name" value="NUDIX_hydrolase_CS"/>
</dbReference>
<accession>A0A3Q9KQE3</accession>
<dbReference type="PANTHER" id="PTHR43046">
    <property type="entry name" value="GDP-MANNOSE MANNOSYL HYDROLASE"/>
    <property type="match status" value="1"/>
</dbReference>
<dbReference type="Proteomes" id="UP000501753">
    <property type="component" value="Chromosome"/>
</dbReference>
<protein>
    <submittedName>
        <fullName evidence="7">DNA mismatch repair protein MutT</fullName>
    </submittedName>
    <submittedName>
        <fullName evidence="6">NUDIX domain-containing protein</fullName>
    </submittedName>
</protein>
<dbReference type="PROSITE" id="PS00893">
    <property type="entry name" value="NUDIX_BOX"/>
    <property type="match status" value="1"/>
</dbReference>